<evidence type="ECO:0000256" key="1">
    <source>
        <dbReference type="SAM" id="Phobius"/>
    </source>
</evidence>
<dbReference type="RefSeq" id="WP_074952960.1">
    <property type="nucleotide sequence ID" value="NZ_FPBV01000012.1"/>
</dbReference>
<name>A0A1I7JUY8_9BACL</name>
<dbReference type="InterPro" id="IPR012867">
    <property type="entry name" value="DUF1648"/>
</dbReference>
<feature type="transmembrane region" description="Helical" evidence="1">
    <location>
        <begin position="20"/>
        <end position="44"/>
    </location>
</feature>
<feature type="transmembrane region" description="Helical" evidence="1">
    <location>
        <begin position="64"/>
        <end position="84"/>
    </location>
</feature>
<evidence type="ECO:0000313" key="4">
    <source>
        <dbReference type="Proteomes" id="UP000183508"/>
    </source>
</evidence>
<keyword evidence="4" id="KW-1185">Reference proteome</keyword>
<feature type="transmembrane region" description="Helical" evidence="1">
    <location>
        <begin position="144"/>
        <end position="166"/>
    </location>
</feature>
<dbReference type="OrthoDB" id="9808690at2"/>
<sequence>MVARRPSRPKVKLTSTWLDILLVATGLLFLVLEVIFTGLSWSHIPDKVPSHFGPSGQPDSFGGKWNLIAVPIVQAVFFIALYVLSRFPHIFNYPVTVNEENARRLYRIGKTAVLFLSDGITLLLGLIQWSLIRVSLGQQAYLDRWWLVVLFFVVILVPMVMILFMIRAWRAAS</sequence>
<accession>A0A1I7JUY8</accession>
<keyword evidence="1" id="KW-0812">Transmembrane</keyword>
<dbReference type="AlphaFoldDB" id="A0A1I7JUY8"/>
<proteinExistence type="predicted"/>
<dbReference type="Proteomes" id="UP000183508">
    <property type="component" value="Unassembled WGS sequence"/>
</dbReference>
<keyword evidence="1" id="KW-1133">Transmembrane helix</keyword>
<dbReference type="Pfam" id="PF07853">
    <property type="entry name" value="DUF1648"/>
    <property type="match status" value="1"/>
</dbReference>
<reference evidence="4" key="1">
    <citation type="submission" date="2016-10" db="EMBL/GenBank/DDBJ databases">
        <authorList>
            <person name="Varghese N."/>
        </authorList>
    </citation>
    <scope>NUCLEOTIDE SEQUENCE [LARGE SCALE GENOMIC DNA]</scope>
    <source>
        <strain evidence="4">DSM 17980</strain>
    </source>
</reference>
<organism evidence="3 4">
    <name type="scientific">Alicyclobacillus macrosporangiidus</name>
    <dbReference type="NCBI Taxonomy" id="392015"/>
    <lineage>
        <taxon>Bacteria</taxon>
        <taxon>Bacillati</taxon>
        <taxon>Bacillota</taxon>
        <taxon>Bacilli</taxon>
        <taxon>Bacillales</taxon>
        <taxon>Alicyclobacillaceae</taxon>
        <taxon>Alicyclobacillus</taxon>
    </lineage>
</organism>
<feature type="domain" description="DUF1648" evidence="2">
    <location>
        <begin position="28"/>
        <end position="74"/>
    </location>
</feature>
<feature type="transmembrane region" description="Helical" evidence="1">
    <location>
        <begin position="112"/>
        <end position="132"/>
    </location>
</feature>
<gene>
    <name evidence="3" type="ORF">SAMN05421543_1127</name>
</gene>
<evidence type="ECO:0000259" key="2">
    <source>
        <dbReference type="Pfam" id="PF07853"/>
    </source>
</evidence>
<keyword evidence="1" id="KW-0472">Membrane</keyword>
<evidence type="ECO:0000313" key="3">
    <source>
        <dbReference type="EMBL" id="SFU88969.1"/>
    </source>
</evidence>
<protein>
    <recommendedName>
        <fullName evidence="2">DUF1648 domain-containing protein</fullName>
    </recommendedName>
</protein>
<dbReference type="EMBL" id="FPBV01000012">
    <property type="protein sequence ID" value="SFU88969.1"/>
    <property type="molecule type" value="Genomic_DNA"/>
</dbReference>